<accession>A0A9P8Y7Y1</accession>
<feature type="region of interest" description="Disordered" evidence="1">
    <location>
        <begin position="276"/>
        <end position="297"/>
    </location>
</feature>
<organism evidence="2 3">
    <name type="scientific">Microdochium trichocladiopsis</name>
    <dbReference type="NCBI Taxonomy" id="1682393"/>
    <lineage>
        <taxon>Eukaryota</taxon>
        <taxon>Fungi</taxon>
        <taxon>Dikarya</taxon>
        <taxon>Ascomycota</taxon>
        <taxon>Pezizomycotina</taxon>
        <taxon>Sordariomycetes</taxon>
        <taxon>Xylariomycetidae</taxon>
        <taxon>Xylariales</taxon>
        <taxon>Microdochiaceae</taxon>
        <taxon>Microdochium</taxon>
    </lineage>
</organism>
<dbReference type="Proteomes" id="UP000756346">
    <property type="component" value="Unassembled WGS sequence"/>
</dbReference>
<feature type="region of interest" description="Disordered" evidence="1">
    <location>
        <begin position="150"/>
        <end position="224"/>
    </location>
</feature>
<dbReference type="RefSeq" id="XP_046012114.1">
    <property type="nucleotide sequence ID" value="XM_046148281.1"/>
</dbReference>
<feature type="region of interest" description="Disordered" evidence="1">
    <location>
        <begin position="338"/>
        <end position="357"/>
    </location>
</feature>
<evidence type="ECO:0000313" key="3">
    <source>
        <dbReference type="Proteomes" id="UP000756346"/>
    </source>
</evidence>
<evidence type="ECO:0000256" key="1">
    <source>
        <dbReference type="SAM" id="MobiDB-lite"/>
    </source>
</evidence>
<feature type="region of interest" description="Disordered" evidence="1">
    <location>
        <begin position="8"/>
        <end position="86"/>
    </location>
</feature>
<feature type="compositionally biased region" description="Acidic residues" evidence="1">
    <location>
        <begin position="150"/>
        <end position="160"/>
    </location>
</feature>
<dbReference type="GeneID" id="70177827"/>
<feature type="compositionally biased region" description="Low complexity" evidence="1">
    <location>
        <begin position="17"/>
        <end position="26"/>
    </location>
</feature>
<name>A0A9P8Y7Y1_9PEZI</name>
<feature type="compositionally biased region" description="Basic and acidic residues" evidence="1">
    <location>
        <begin position="182"/>
        <end position="198"/>
    </location>
</feature>
<feature type="compositionally biased region" description="Acidic residues" evidence="1">
    <location>
        <begin position="72"/>
        <end position="82"/>
    </location>
</feature>
<feature type="compositionally biased region" description="Acidic residues" evidence="1">
    <location>
        <begin position="277"/>
        <end position="286"/>
    </location>
</feature>
<dbReference type="AlphaFoldDB" id="A0A9P8Y7Y1"/>
<protein>
    <submittedName>
        <fullName evidence="2">Uncharacterized protein</fullName>
    </submittedName>
</protein>
<proteinExistence type="predicted"/>
<gene>
    <name evidence="2" type="ORF">B0I36DRAFT_135497</name>
</gene>
<keyword evidence="3" id="KW-1185">Reference proteome</keyword>
<evidence type="ECO:0000313" key="2">
    <source>
        <dbReference type="EMBL" id="KAH7029826.1"/>
    </source>
</evidence>
<feature type="compositionally biased region" description="Polar residues" evidence="1">
    <location>
        <begin position="38"/>
        <end position="49"/>
    </location>
</feature>
<reference evidence="2" key="1">
    <citation type="journal article" date="2021" name="Nat. Commun.">
        <title>Genetic determinants of endophytism in the Arabidopsis root mycobiome.</title>
        <authorList>
            <person name="Mesny F."/>
            <person name="Miyauchi S."/>
            <person name="Thiergart T."/>
            <person name="Pickel B."/>
            <person name="Atanasova L."/>
            <person name="Karlsson M."/>
            <person name="Huettel B."/>
            <person name="Barry K.W."/>
            <person name="Haridas S."/>
            <person name="Chen C."/>
            <person name="Bauer D."/>
            <person name="Andreopoulos W."/>
            <person name="Pangilinan J."/>
            <person name="LaButti K."/>
            <person name="Riley R."/>
            <person name="Lipzen A."/>
            <person name="Clum A."/>
            <person name="Drula E."/>
            <person name="Henrissat B."/>
            <person name="Kohler A."/>
            <person name="Grigoriev I.V."/>
            <person name="Martin F.M."/>
            <person name="Hacquard S."/>
        </authorList>
    </citation>
    <scope>NUCLEOTIDE SEQUENCE</scope>
    <source>
        <strain evidence="2">MPI-CAGE-CH-0230</strain>
    </source>
</reference>
<feature type="compositionally biased region" description="Low complexity" evidence="1">
    <location>
        <begin position="161"/>
        <end position="171"/>
    </location>
</feature>
<dbReference type="EMBL" id="JAGTJQ010000006">
    <property type="protein sequence ID" value="KAH7029826.1"/>
    <property type="molecule type" value="Genomic_DNA"/>
</dbReference>
<sequence>MHMQLIIMSTFSPFLDRTQQQQSQRQTRARQEKPRPASTANTSQENAESAHQGGNEEEAEVSENAGAPAAADDNDDDDDDGGEPPHETVAKAKVALETIARLYYLRHGFAHTDMLLMALVVSCGFMVVEGIARSVAEDPAAAAAVAAAEDEGVGDLDSDDAAATSASTSTDRNYPAINEDSQQARDIEREQQGTERPSRAQRGQQEQPHHVRPSSDQPRKQKEHLEGLRSSVVLMAKGLYEQGQNQYLARATFQLLTSRMRAEELRDVWRYARVQTDDDDDDDGDGEGGNCIGGPDLAAARRAQVELDARQPIKSEWPIGADNVAVDPEERRLTVLMKKHKEEKGAGAEVRAGSADS</sequence>
<comment type="caution">
    <text evidence="2">The sequence shown here is derived from an EMBL/GenBank/DDBJ whole genome shotgun (WGS) entry which is preliminary data.</text>
</comment>